<dbReference type="PANTHER" id="PTHR36178">
    <property type="entry name" value="SLR0625 PROTEIN"/>
    <property type="match status" value="1"/>
</dbReference>
<keyword evidence="1" id="KW-0472">Membrane</keyword>
<dbReference type="EMBL" id="FNEN01000007">
    <property type="protein sequence ID" value="SDI86898.1"/>
    <property type="molecule type" value="Genomic_DNA"/>
</dbReference>
<feature type="transmembrane region" description="Helical" evidence="1">
    <location>
        <begin position="46"/>
        <end position="67"/>
    </location>
</feature>
<dbReference type="Pfam" id="PF03616">
    <property type="entry name" value="Glt_symporter"/>
    <property type="match status" value="1"/>
</dbReference>
<feature type="transmembrane region" description="Helical" evidence="1">
    <location>
        <begin position="15"/>
        <end position="34"/>
    </location>
</feature>
<proteinExistence type="predicted"/>
<dbReference type="PANTHER" id="PTHR36178:SF1">
    <property type="entry name" value="SODIUM_GLUTAMATE SYMPORTER"/>
    <property type="match status" value="1"/>
</dbReference>
<gene>
    <name evidence="2" type="ORF">SAMN04488123_107172</name>
</gene>
<organism evidence="2 3">
    <name type="scientific">Natribacillus halophilus</name>
    <dbReference type="NCBI Taxonomy" id="549003"/>
    <lineage>
        <taxon>Bacteria</taxon>
        <taxon>Bacillati</taxon>
        <taxon>Bacillota</taxon>
        <taxon>Bacilli</taxon>
        <taxon>Bacillales</taxon>
        <taxon>Bacillaceae</taxon>
        <taxon>Natribacillus</taxon>
    </lineage>
</organism>
<feature type="transmembrane region" description="Helical" evidence="1">
    <location>
        <begin position="417"/>
        <end position="442"/>
    </location>
</feature>
<name>A0A1G8P3N0_9BACI</name>
<evidence type="ECO:0000313" key="3">
    <source>
        <dbReference type="Proteomes" id="UP000198853"/>
    </source>
</evidence>
<protein>
    <submittedName>
        <fullName evidence="2">Glutamate:Na+ symporter, ESS family</fullName>
    </submittedName>
</protein>
<accession>A0A1G8P3N0</accession>
<dbReference type="OrthoDB" id="9801557at2"/>
<dbReference type="GO" id="GO:0015501">
    <property type="term" value="F:glutamate:sodium symporter activity"/>
    <property type="evidence" value="ECO:0007669"/>
    <property type="project" value="InterPro"/>
</dbReference>
<feature type="transmembrane region" description="Helical" evidence="1">
    <location>
        <begin position="331"/>
        <end position="350"/>
    </location>
</feature>
<feature type="transmembrane region" description="Helical" evidence="1">
    <location>
        <begin position="173"/>
        <end position="197"/>
    </location>
</feature>
<feature type="transmembrane region" description="Helical" evidence="1">
    <location>
        <begin position="116"/>
        <end position="135"/>
    </location>
</feature>
<keyword evidence="1" id="KW-0812">Transmembrane</keyword>
<feature type="transmembrane region" description="Helical" evidence="1">
    <location>
        <begin position="73"/>
        <end position="96"/>
    </location>
</feature>
<feature type="transmembrane region" description="Helical" evidence="1">
    <location>
        <begin position="265"/>
        <end position="286"/>
    </location>
</feature>
<reference evidence="2 3" key="1">
    <citation type="submission" date="2016-10" db="EMBL/GenBank/DDBJ databases">
        <authorList>
            <person name="de Groot N.N."/>
        </authorList>
    </citation>
    <scope>NUCLEOTIDE SEQUENCE [LARGE SCALE GENOMIC DNA]</scope>
    <source>
        <strain evidence="2 3">DSM 21771</strain>
    </source>
</reference>
<dbReference type="InterPro" id="IPR004445">
    <property type="entry name" value="GltS"/>
</dbReference>
<dbReference type="GO" id="GO:0016020">
    <property type="term" value="C:membrane"/>
    <property type="evidence" value="ECO:0007669"/>
    <property type="project" value="InterPro"/>
</dbReference>
<dbReference type="RefSeq" id="WP_090398480.1">
    <property type="nucleotide sequence ID" value="NZ_FNEN01000007.1"/>
</dbReference>
<dbReference type="AlphaFoldDB" id="A0A1G8P3N0"/>
<feature type="transmembrane region" description="Helical" evidence="1">
    <location>
        <begin position="306"/>
        <end position="325"/>
    </location>
</feature>
<dbReference type="Proteomes" id="UP000198853">
    <property type="component" value="Unassembled WGS sequence"/>
</dbReference>
<keyword evidence="1" id="KW-1133">Transmembrane helix</keyword>
<dbReference type="GO" id="GO:0015813">
    <property type="term" value="P:L-glutamate transmembrane transport"/>
    <property type="evidence" value="ECO:0007669"/>
    <property type="project" value="InterPro"/>
</dbReference>
<keyword evidence="3" id="KW-1185">Reference proteome</keyword>
<feature type="transmembrane region" description="Helical" evidence="1">
    <location>
        <begin position="241"/>
        <end position="259"/>
    </location>
</feature>
<evidence type="ECO:0000313" key="2">
    <source>
        <dbReference type="EMBL" id="SDI86898.1"/>
    </source>
</evidence>
<feature type="transmembrane region" description="Helical" evidence="1">
    <location>
        <begin position="362"/>
        <end position="380"/>
    </location>
</feature>
<sequence>MFPLETIESESLESLLFYSACLGILLLIGIVIRIKLKIFKKFIIPASLIAGVIGLLIGPHVLGFLPVEMMDTWSAYASILIAIVFAPMLIGININFKRIKETQAIPQFIYSWNMSFMQWGIPLIIMALFLTPFFGVNPLFGTLTEVGWHGGHGTAGGMSEVYENFNWSEGVSLGLTVATIGLVFGVIGGTIIINYGVRKGYTNYMGKDDTVVESSKPDIIPRSEQQSSSVKTIQGEIVEGYGFHLAIISVAIFIGWILQNVIEPYVPGVPLFPLTMIGGLIVGSILKRTSLYEAVDLETFRRIQGLAIDFLIVSAVASISLPVVFDHLVPLIVMSIVILFLMVFFFFYIGPRLFEKDWFEHSIINLGAGFGVAAVGYMLLRMVDPKLQSDAFIAYGLRAPLVSPFAGGGLATASIPILTISFGALPVGLVCIGLMIVIFIIAKVSGLYGRHSNNYFNHSLSVSKDRRSI</sequence>
<evidence type="ECO:0000256" key="1">
    <source>
        <dbReference type="SAM" id="Phobius"/>
    </source>
</evidence>